<dbReference type="SUPFAM" id="SSF53850">
    <property type="entry name" value="Periplasmic binding protein-like II"/>
    <property type="match status" value="1"/>
</dbReference>
<dbReference type="Gene3D" id="1.10.10.10">
    <property type="entry name" value="Winged helix-like DNA-binding domain superfamily/Winged helix DNA-binding domain"/>
    <property type="match status" value="1"/>
</dbReference>
<dbReference type="InterPro" id="IPR036390">
    <property type="entry name" value="WH_DNA-bd_sf"/>
</dbReference>
<dbReference type="CDD" id="cd08414">
    <property type="entry name" value="PBP2_LTTR_aromatics_like"/>
    <property type="match status" value="1"/>
</dbReference>
<dbReference type="AlphaFoldDB" id="A0A2N9BM81"/>
<evidence type="ECO:0000313" key="7">
    <source>
        <dbReference type="Proteomes" id="UP000235464"/>
    </source>
</evidence>
<evidence type="ECO:0000256" key="1">
    <source>
        <dbReference type="ARBA" id="ARBA00009437"/>
    </source>
</evidence>
<dbReference type="Pfam" id="PF03466">
    <property type="entry name" value="LysR_substrate"/>
    <property type="match status" value="1"/>
</dbReference>
<dbReference type="InterPro" id="IPR000847">
    <property type="entry name" value="LysR_HTH_N"/>
</dbReference>
<protein>
    <submittedName>
        <fullName evidence="6">HTH-type transcriptional activator CmpR</fullName>
    </submittedName>
</protein>
<name>A0A2N9BM81_STRCX</name>
<dbReference type="Proteomes" id="UP000235464">
    <property type="component" value="Chromosome I"/>
</dbReference>
<keyword evidence="3" id="KW-0238">DNA-binding</keyword>
<dbReference type="InterPro" id="IPR005119">
    <property type="entry name" value="LysR_subst-bd"/>
</dbReference>
<comment type="similarity">
    <text evidence="1">Belongs to the LysR transcriptional regulatory family.</text>
</comment>
<feature type="domain" description="HTH lysR-type" evidence="5">
    <location>
        <begin position="1"/>
        <end position="32"/>
    </location>
</feature>
<reference evidence="7" key="1">
    <citation type="submission" date="2017-11" db="EMBL/GenBank/DDBJ databases">
        <authorList>
            <person name="Wibberg D."/>
        </authorList>
    </citation>
    <scope>NUCLEOTIDE SEQUENCE [LARGE SCALE GENOMIC DNA]</scope>
</reference>
<dbReference type="SUPFAM" id="SSF46785">
    <property type="entry name" value="Winged helix' DNA-binding domain"/>
    <property type="match status" value="1"/>
</dbReference>
<evidence type="ECO:0000256" key="2">
    <source>
        <dbReference type="ARBA" id="ARBA00023015"/>
    </source>
</evidence>
<dbReference type="EMBL" id="LT963352">
    <property type="protein sequence ID" value="SOR84473.1"/>
    <property type="molecule type" value="Genomic_DNA"/>
</dbReference>
<keyword evidence="4" id="KW-0804">Transcription</keyword>
<keyword evidence="2" id="KW-0805">Transcription regulation</keyword>
<keyword evidence="7" id="KW-1185">Reference proteome</keyword>
<dbReference type="GO" id="GO:0003677">
    <property type="term" value="F:DNA binding"/>
    <property type="evidence" value="ECO:0007669"/>
    <property type="project" value="UniProtKB-KW"/>
</dbReference>
<evidence type="ECO:0000313" key="6">
    <source>
        <dbReference type="EMBL" id="SOR84473.1"/>
    </source>
</evidence>
<accession>A0A2N9BM81</accession>
<dbReference type="PROSITE" id="PS50931">
    <property type="entry name" value="HTH_LYSR"/>
    <property type="match status" value="1"/>
</dbReference>
<sequence length="274" mass="30219">MTQPAFSQQIRALERRLGLTLVDRSTRTAGLTRAGQALLPEARGVVEAADRLQQAAVAQKRAVSGRIVIGSLEATTSIPPIPEIFDELQATQPGLTIEVLRMGFADWAEALLAGDVDVAFVFPPVPPGVQAHRLATMDRVVCLHDRDPLASQEPLSLEQLADRPVVGWSPRIPKAWRDFWSVDPRPDGTPVRYTNHQTTEWEPALTAIGLGEGIQFPPEPSRWLYQRHGVAYADVTDLTPCWTALAWRTQDRDKPTVTALRTAARTVTTRQTPT</sequence>
<evidence type="ECO:0000256" key="3">
    <source>
        <dbReference type="ARBA" id="ARBA00023125"/>
    </source>
</evidence>
<dbReference type="Gene3D" id="3.40.190.10">
    <property type="entry name" value="Periplasmic binding protein-like II"/>
    <property type="match status" value="2"/>
</dbReference>
<dbReference type="Pfam" id="PF00126">
    <property type="entry name" value="HTH_1"/>
    <property type="match status" value="1"/>
</dbReference>
<gene>
    <name evidence="6" type="primary">cmpR_3</name>
    <name evidence="6" type="ORF">SCNRRL3882_7918</name>
</gene>
<dbReference type="InterPro" id="IPR036388">
    <property type="entry name" value="WH-like_DNA-bd_sf"/>
</dbReference>
<dbReference type="PANTHER" id="PTHR30346">
    <property type="entry name" value="TRANSCRIPTIONAL DUAL REGULATOR HCAR-RELATED"/>
    <property type="match status" value="1"/>
</dbReference>
<evidence type="ECO:0000256" key="4">
    <source>
        <dbReference type="ARBA" id="ARBA00023163"/>
    </source>
</evidence>
<evidence type="ECO:0000259" key="5">
    <source>
        <dbReference type="PROSITE" id="PS50931"/>
    </source>
</evidence>
<dbReference type="GO" id="GO:0032993">
    <property type="term" value="C:protein-DNA complex"/>
    <property type="evidence" value="ECO:0007669"/>
    <property type="project" value="TreeGrafter"/>
</dbReference>
<proteinExistence type="inferred from homology"/>
<organism evidence="6 7">
    <name type="scientific">Streptomyces chartreusis NRRL 3882</name>
    <dbReference type="NCBI Taxonomy" id="1079985"/>
    <lineage>
        <taxon>Bacteria</taxon>
        <taxon>Bacillati</taxon>
        <taxon>Actinomycetota</taxon>
        <taxon>Actinomycetes</taxon>
        <taxon>Kitasatosporales</taxon>
        <taxon>Streptomycetaceae</taxon>
        <taxon>Streptomyces</taxon>
    </lineage>
</organism>
<dbReference type="PANTHER" id="PTHR30346:SF0">
    <property type="entry name" value="HCA OPERON TRANSCRIPTIONAL ACTIVATOR HCAR"/>
    <property type="match status" value="1"/>
</dbReference>
<dbReference type="GO" id="GO:0003700">
    <property type="term" value="F:DNA-binding transcription factor activity"/>
    <property type="evidence" value="ECO:0007669"/>
    <property type="project" value="InterPro"/>
</dbReference>